<keyword evidence="4 13" id="KW-0812">Transmembrane</keyword>
<reference evidence="16" key="1">
    <citation type="journal article" date="2019" name="Int. J. Syst. Evol. Microbiol.">
        <title>The Global Catalogue of Microorganisms (GCM) 10K type strain sequencing project: providing services to taxonomists for standard genome sequencing and annotation.</title>
        <authorList>
            <consortium name="The Broad Institute Genomics Platform"/>
            <consortium name="The Broad Institute Genome Sequencing Center for Infectious Disease"/>
            <person name="Wu L."/>
            <person name="Ma J."/>
        </authorList>
    </citation>
    <scope>NUCLEOTIDE SEQUENCE [LARGE SCALE GENOMIC DNA]</scope>
    <source>
        <strain evidence="16">CGMCC 4.7289</strain>
    </source>
</reference>
<evidence type="ECO:0000259" key="14">
    <source>
        <dbReference type="PROSITE" id="PS51384"/>
    </source>
</evidence>
<keyword evidence="10" id="KW-0408">Iron</keyword>
<gene>
    <name evidence="15" type="ORF">ACFOZ4_30720</name>
</gene>
<dbReference type="InterPro" id="IPR039261">
    <property type="entry name" value="FNR_nucleotide-bd"/>
</dbReference>
<dbReference type="SUPFAM" id="SSF52343">
    <property type="entry name" value="Ferredoxin reductase-like, C-terminal NADP-linked domain"/>
    <property type="match status" value="1"/>
</dbReference>
<feature type="domain" description="FAD-binding FR-type" evidence="14">
    <location>
        <begin position="214"/>
        <end position="314"/>
    </location>
</feature>
<keyword evidence="6" id="KW-0479">Metal-binding</keyword>
<evidence type="ECO:0000256" key="4">
    <source>
        <dbReference type="ARBA" id="ARBA00022692"/>
    </source>
</evidence>
<protein>
    <submittedName>
        <fullName evidence="15">Ferric reductase-like transmembrane domain-containing protein</fullName>
    </submittedName>
</protein>
<dbReference type="PANTHER" id="PTHR47354:SF8">
    <property type="entry name" value="1,2-PHENYLACETYL-COA EPOXIDASE, SUBUNIT E"/>
    <property type="match status" value="1"/>
</dbReference>
<organism evidence="15 16">
    <name type="scientific">Hamadaea flava</name>
    <dbReference type="NCBI Taxonomy" id="1742688"/>
    <lineage>
        <taxon>Bacteria</taxon>
        <taxon>Bacillati</taxon>
        <taxon>Actinomycetota</taxon>
        <taxon>Actinomycetes</taxon>
        <taxon>Micromonosporales</taxon>
        <taxon>Micromonosporaceae</taxon>
        <taxon>Hamadaea</taxon>
    </lineage>
</organism>
<evidence type="ECO:0000256" key="13">
    <source>
        <dbReference type="SAM" id="Phobius"/>
    </source>
</evidence>
<sequence length="447" mass="49439">MKRWWADVAGFAAGLTVIMVVALWVAQGGVQEVAGGGWGAVAAVGRLTGLVASDLMLLQVLLLARIPWVERAFGQDQLARWHRWVGFTSFHLMLAHIVLITLGYAGPVHDNVLHTFWNLITTYPGMLLALAGAAAIVMVVVTSIKAARRRLRYESWHLLHLYAYLGVGLALPHQLWTSADFLASPVARAYWWTLWAATAAAILIFRVGLPAWRTARHRLEVVEVVAEGPGLTSVYLKGRFLDRLPVQAGQFFQWRFLDGPGWSRAHPYSLSGPPREDRLRITVKDLGDGSARVATLRPGTRVLVEGPYGRLTGEAYRGGPVTMIACGIGITPLLALLWDLPYRDGEATLVYRARSVQELAFRSEIEWLAARRGLRVVTLLGPRAQDSWLPHGYAESGDLAALRRIVPDARGQHLYICGPDDWTARVRRTAAEAGVAPDRVHVEHFAW</sequence>
<evidence type="ECO:0000313" key="16">
    <source>
        <dbReference type="Proteomes" id="UP001595816"/>
    </source>
</evidence>
<accession>A0ABV8LXA0</accession>
<dbReference type="InterPro" id="IPR013130">
    <property type="entry name" value="Fe3_Rdtase_TM_dom"/>
</dbReference>
<keyword evidence="5" id="KW-0001">2Fe-2S</keyword>
<evidence type="ECO:0000256" key="11">
    <source>
        <dbReference type="ARBA" id="ARBA00023014"/>
    </source>
</evidence>
<feature type="transmembrane region" description="Helical" evidence="13">
    <location>
        <begin position="156"/>
        <end position="177"/>
    </location>
</feature>
<dbReference type="Pfam" id="PF01794">
    <property type="entry name" value="Ferric_reduct"/>
    <property type="match status" value="1"/>
</dbReference>
<dbReference type="RefSeq" id="WP_253763944.1">
    <property type="nucleotide sequence ID" value="NZ_JAMZDZ010000001.1"/>
</dbReference>
<dbReference type="Pfam" id="PF00175">
    <property type="entry name" value="NAD_binding_1"/>
    <property type="match status" value="1"/>
</dbReference>
<dbReference type="InterPro" id="IPR001433">
    <property type="entry name" value="OxRdtase_FAD/NAD-bd"/>
</dbReference>
<keyword evidence="9" id="KW-0560">Oxidoreductase</keyword>
<dbReference type="Proteomes" id="UP001595816">
    <property type="component" value="Unassembled WGS sequence"/>
</dbReference>
<evidence type="ECO:0000256" key="3">
    <source>
        <dbReference type="ARBA" id="ARBA00022630"/>
    </source>
</evidence>
<comment type="subcellular location">
    <subcellularLocation>
        <location evidence="2">Membrane</location>
        <topology evidence="2">Multi-pass membrane protein</topology>
    </subcellularLocation>
</comment>
<evidence type="ECO:0000256" key="9">
    <source>
        <dbReference type="ARBA" id="ARBA00023002"/>
    </source>
</evidence>
<keyword evidence="8 13" id="KW-1133">Transmembrane helix</keyword>
<dbReference type="SUPFAM" id="SSF63380">
    <property type="entry name" value="Riboflavin synthase domain-like"/>
    <property type="match status" value="1"/>
</dbReference>
<keyword evidence="11" id="KW-0411">Iron-sulfur</keyword>
<keyword evidence="7" id="KW-0274">FAD</keyword>
<dbReference type="InterPro" id="IPR017927">
    <property type="entry name" value="FAD-bd_FR_type"/>
</dbReference>
<comment type="cofactor">
    <cofactor evidence="1">
        <name>FAD</name>
        <dbReference type="ChEBI" id="CHEBI:57692"/>
    </cofactor>
</comment>
<evidence type="ECO:0000256" key="7">
    <source>
        <dbReference type="ARBA" id="ARBA00022827"/>
    </source>
</evidence>
<dbReference type="Gene3D" id="3.40.50.80">
    <property type="entry name" value="Nucleotide-binding domain of ferredoxin-NADP reductase (FNR) module"/>
    <property type="match status" value="1"/>
</dbReference>
<feature type="transmembrane region" description="Helical" evidence="13">
    <location>
        <begin position="189"/>
        <end position="209"/>
    </location>
</feature>
<dbReference type="EMBL" id="JBHSAY010000020">
    <property type="protein sequence ID" value="MFC4135006.1"/>
    <property type="molecule type" value="Genomic_DNA"/>
</dbReference>
<name>A0ABV8LXA0_9ACTN</name>
<keyword evidence="12 13" id="KW-0472">Membrane</keyword>
<proteinExistence type="predicted"/>
<evidence type="ECO:0000256" key="2">
    <source>
        <dbReference type="ARBA" id="ARBA00004141"/>
    </source>
</evidence>
<evidence type="ECO:0000256" key="8">
    <source>
        <dbReference type="ARBA" id="ARBA00022989"/>
    </source>
</evidence>
<dbReference type="PANTHER" id="PTHR47354">
    <property type="entry name" value="NADH OXIDOREDUCTASE HCR"/>
    <property type="match status" value="1"/>
</dbReference>
<evidence type="ECO:0000313" key="15">
    <source>
        <dbReference type="EMBL" id="MFC4135006.1"/>
    </source>
</evidence>
<dbReference type="InterPro" id="IPR050415">
    <property type="entry name" value="MRET"/>
</dbReference>
<feature type="transmembrane region" description="Helical" evidence="13">
    <location>
        <begin position="38"/>
        <end position="63"/>
    </location>
</feature>
<evidence type="ECO:0000256" key="1">
    <source>
        <dbReference type="ARBA" id="ARBA00001974"/>
    </source>
</evidence>
<feature type="transmembrane region" description="Helical" evidence="13">
    <location>
        <begin position="84"/>
        <end position="105"/>
    </location>
</feature>
<evidence type="ECO:0000256" key="12">
    <source>
        <dbReference type="ARBA" id="ARBA00023136"/>
    </source>
</evidence>
<dbReference type="InterPro" id="IPR017938">
    <property type="entry name" value="Riboflavin_synthase-like_b-brl"/>
</dbReference>
<keyword evidence="16" id="KW-1185">Reference proteome</keyword>
<feature type="transmembrane region" description="Helical" evidence="13">
    <location>
        <begin position="125"/>
        <end position="144"/>
    </location>
</feature>
<comment type="caution">
    <text evidence="15">The sequence shown here is derived from an EMBL/GenBank/DDBJ whole genome shotgun (WGS) entry which is preliminary data.</text>
</comment>
<evidence type="ECO:0000256" key="6">
    <source>
        <dbReference type="ARBA" id="ARBA00022723"/>
    </source>
</evidence>
<dbReference type="Gene3D" id="2.40.30.10">
    <property type="entry name" value="Translation factors"/>
    <property type="match status" value="1"/>
</dbReference>
<dbReference type="PROSITE" id="PS51384">
    <property type="entry name" value="FAD_FR"/>
    <property type="match status" value="1"/>
</dbReference>
<evidence type="ECO:0000256" key="10">
    <source>
        <dbReference type="ARBA" id="ARBA00023004"/>
    </source>
</evidence>
<keyword evidence="3" id="KW-0285">Flavoprotein</keyword>
<evidence type="ECO:0000256" key="5">
    <source>
        <dbReference type="ARBA" id="ARBA00022714"/>
    </source>
</evidence>